<keyword evidence="2" id="KW-1185">Reference proteome</keyword>
<evidence type="ECO:0000313" key="2">
    <source>
        <dbReference type="Proteomes" id="UP000282106"/>
    </source>
</evidence>
<dbReference type="Pfam" id="PF13469">
    <property type="entry name" value="Sulfotransfer_3"/>
    <property type="match status" value="1"/>
</dbReference>
<evidence type="ECO:0000313" key="1">
    <source>
        <dbReference type="EMBL" id="ROH87823.1"/>
    </source>
</evidence>
<dbReference type="Gene3D" id="3.40.50.300">
    <property type="entry name" value="P-loop containing nucleotide triphosphate hydrolases"/>
    <property type="match status" value="1"/>
</dbReference>
<dbReference type="RefSeq" id="WP_123212547.1">
    <property type="nucleotide sequence ID" value="NZ_RJVO01000007.1"/>
</dbReference>
<gene>
    <name evidence="1" type="ORF">ED208_14005</name>
</gene>
<dbReference type="AlphaFoldDB" id="A0A3N0V537"/>
<sequence>MSTPAPPPPPAPLFILAAPFSGASWLAGVLGRHPGLYALPQVFPGMAEEVGELLELFALSQLSHGDGLRRSVAQLAFGGQGAVQIAAADAWLQARRGWSTTELIDWLAAQVAPRRLVIPDAEMPLRPHELQGFRDRLPQARWLHLVRHPWSQGCLHAAWLREQLFVPVDFRDHAQTPPLPEPQLPWLRSNQNLLQAAADWPESQWRRLHSEAFDTDFAGSLGGLCDWLELPLARADLEAMARPAEWLYAQTPEGSVRGGLEAEVWADFAPELEALAAQPRLDAPLPWRRDRQGFAPEVLALAKRLGYC</sequence>
<accession>A0A3N0V537</accession>
<dbReference type="InParanoid" id="A0A3N0V537"/>
<dbReference type="EMBL" id="RJVO01000007">
    <property type="protein sequence ID" value="ROH87823.1"/>
    <property type="molecule type" value="Genomic_DNA"/>
</dbReference>
<proteinExistence type="predicted"/>
<dbReference type="Proteomes" id="UP000282106">
    <property type="component" value="Unassembled WGS sequence"/>
</dbReference>
<organism evidence="1 2">
    <name type="scientific">Stagnimonas aquatica</name>
    <dbReference type="NCBI Taxonomy" id="2689987"/>
    <lineage>
        <taxon>Bacteria</taxon>
        <taxon>Pseudomonadati</taxon>
        <taxon>Pseudomonadota</taxon>
        <taxon>Gammaproteobacteria</taxon>
        <taxon>Nevskiales</taxon>
        <taxon>Nevskiaceae</taxon>
        <taxon>Stagnimonas</taxon>
    </lineage>
</organism>
<reference evidence="1 2" key="1">
    <citation type="submission" date="2018-10" db="EMBL/GenBank/DDBJ databases">
        <authorList>
            <person name="Chen W.-M."/>
        </authorList>
    </citation>
    <scope>NUCLEOTIDE SEQUENCE [LARGE SCALE GENOMIC DNA]</scope>
    <source>
        <strain evidence="1 2">THS-13</strain>
    </source>
</reference>
<dbReference type="SUPFAM" id="SSF52540">
    <property type="entry name" value="P-loop containing nucleoside triphosphate hydrolases"/>
    <property type="match status" value="1"/>
</dbReference>
<evidence type="ECO:0008006" key="3">
    <source>
        <dbReference type="Google" id="ProtNLM"/>
    </source>
</evidence>
<comment type="caution">
    <text evidence="1">The sequence shown here is derived from an EMBL/GenBank/DDBJ whole genome shotgun (WGS) entry which is preliminary data.</text>
</comment>
<dbReference type="InterPro" id="IPR027417">
    <property type="entry name" value="P-loop_NTPase"/>
</dbReference>
<protein>
    <recommendedName>
        <fullName evidence="3">Sulfotransferase</fullName>
    </recommendedName>
</protein>
<name>A0A3N0V537_9GAMM</name>